<dbReference type="RefSeq" id="XP_040748342.1">
    <property type="nucleotide sequence ID" value="XM_040896139.1"/>
</dbReference>
<evidence type="ECO:0000313" key="1">
    <source>
        <dbReference type="EMBL" id="PTU16925.1"/>
    </source>
</evidence>
<organism evidence="1 2">
    <name type="scientific">Aspergillus ochraceoroseus IBT 24754</name>
    <dbReference type="NCBI Taxonomy" id="1392256"/>
    <lineage>
        <taxon>Eukaryota</taxon>
        <taxon>Fungi</taxon>
        <taxon>Dikarya</taxon>
        <taxon>Ascomycota</taxon>
        <taxon>Pezizomycotina</taxon>
        <taxon>Eurotiomycetes</taxon>
        <taxon>Eurotiomycetidae</taxon>
        <taxon>Eurotiales</taxon>
        <taxon>Aspergillaceae</taxon>
        <taxon>Aspergillus</taxon>
        <taxon>Aspergillus subgen. Nidulantes</taxon>
    </lineage>
</organism>
<dbReference type="AlphaFoldDB" id="A0A2T5LKX9"/>
<proteinExistence type="predicted"/>
<dbReference type="VEuPathDB" id="FungiDB:P175DRAFT_0496683"/>
<dbReference type="GeneID" id="63813021"/>
<sequence>MDHRTEANPDTREEVDLLIFDYLLCLTIERVINDGGETSSSGNSDVCWLNNMLETLMKVLALPEVPSVDLRIKAQILQLANILSKPRSQTNSTQEEVPQELPTALSTVATSLISLCDAAEKKKLKTHGARIAVLLSAYTALEEYQFPQNGSSDKLSEYPTEILKAVELRLVGNNPGATRPAMVLHNLRSAILNALMDIMKLLNPPILNQIERGKVGELSRAETHQLREKIGLS</sequence>
<name>A0A2T5LKX9_9EURO</name>
<gene>
    <name evidence="1" type="ORF">P175DRAFT_0496683</name>
</gene>
<protein>
    <submittedName>
        <fullName evidence="1">Uncharacterized protein</fullName>
    </submittedName>
</protein>
<comment type="caution">
    <text evidence="1">The sequence shown here is derived from an EMBL/GenBank/DDBJ whole genome shotgun (WGS) entry which is preliminary data.</text>
</comment>
<evidence type="ECO:0000313" key="2">
    <source>
        <dbReference type="Proteomes" id="UP000244073"/>
    </source>
</evidence>
<dbReference type="Proteomes" id="UP000244073">
    <property type="component" value="Unassembled WGS sequence"/>
</dbReference>
<dbReference type="OrthoDB" id="4149149at2759"/>
<reference evidence="1 2" key="1">
    <citation type="journal article" date="2018" name="Proc. Natl. Acad. Sci. U.S.A.">
        <title>Linking secondary metabolites to gene clusters through genome sequencing of six diverse Aspergillus species.</title>
        <authorList>
            <person name="Kaerboelling I."/>
            <person name="Vesth T.C."/>
            <person name="Frisvad J.C."/>
            <person name="Nybo J.L."/>
            <person name="Theobald S."/>
            <person name="Kuo A."/>
            <person name="Bowyer P."/>
            <person name="Matsuda Y."/>
            <person name="Mondo S."/>
            <person name="Lyhne E.K."/>
            <person name="Kogle M.E."/>
            <person name="Clum A."/>
            <person name="Lipzen A."/>
            <person name="Salamov A."/>
            <person name="Ngan C.Y."/>
            <person name="Daum C."/>
            <person name="Chiniquy J."/>
            <person name="Barry K."/>
            <person name="LaButti K."/>
            <person name="Haridas S."/>
            <person name="Simmons B.A."/>
            <person name="Magnuson J.K."/>
            <person name="Mortensen U.H."/>
            <person name="Larsen T.O."/>
            <person name="Grigoriev I.V."/>
            <person name="Baker S.E."/>
            <person name="Andersen M.R."/>
        </authorList>
    </citation>
    <scope>NUCLEOTIDE SEQUENCE [LARGE SCALE GENOMIC DNA]</scope>
    <source>
        <strain evidence="1 2">IBT 24754</strain>
    </source>
</reference>
<dbReference type="EMBL" id="MSFN02000013">
    <property type="protein sequence ID" value="PTU16925.1"/>
    <property type="molecule type" value="Genomic_DNA"/>
</dbReference>
<accession>A0A2T5LKX9</accession>